<dbReference type="EMBL" id="QQBC01000004">
    <property type="protein sequence ID" value="RDI66489.1"/>
    <property type="molecule type" value="Genomic_DNA"/>
</dbReference>
<proteinExistence type="predicted"/>
<dbReference type="InterPro" id="IPR005693">
    <property type="entry name" value="Mce"/>
</dbReference>
<evidence type="ECO:0000313" key="4">
    <source>
        <dbReference type="Proteomes" id="UP000254869"/>
    </source>
</evidence>
<evidence type="ECO:0000313" key="3">
    <source>
        <dbReference type="EMBL" id="RDI66489.1"/>
    </source>
</evidence>
<dbReference type="Pfam" id="PF11887">
    <property type="entry name" value="Mce4_CUP1"/>
    <property type="match status" value="1"/>
</dbReference>
<dbReference type="GO" id="GO:0005576">
    <property type="term" value="C:extracellular region"/>
    <property type="evidence" value="ECO:0007669"/>
    <property type="project" value="TreeGrafter"/>
</dbReference>
<feature type="domain" description="Mammalian cell entry C-terminal" evidence="2">
    <location>
        <begin position="129"/>
        <end position="350"/>
    </location>
</feature>
<accession>A0A370I6Z7</accession>
<dbReference type="Pfam" id="PF02470">
    <property type="entry name" value="MlaD"/>
    <property type="match status" value="1"/>
</dbReference>
<dbReference type="Proteomes" id="UP000254869">
    <property type="component" value="Unassembled WGS sequence"/>
</dbReference>
<dbReference type="STRING" id="1210086.GCA_001613105_03812"/>
<dbReference type="InterPro" id="IPR003399">
    <property type="entry name" value="Mce/MlaD"/>
</dbReference>
<dbReference type="InterPro" id="IPR052336">
    <property type="entry name" value="MlaD_Phospholipid_Transporter"/>
</dbReference>
<keyword evidence="4" id="KW-1185">Reference proteome</keyword>
<dbReference type="RefSeq" id="WP_114755600.1">
    <property type="nucleotide sequence ID" value="NZ_QQBC01000004.1"/>
</dbReference>
<comment type="caution">
    <text evidence="3">The sequence shown here is derived from an EMBL/GenBank/DDBJ whole genome shotgun (WGS) entry which is preliminary data.</text>
</comment>
<gene>
    <name evidence="3" type="ORF">DFR76_104239</name>
</gene>
<name>A0A370I6Z7_9NOCA</name>
<organism evidence="3 4">
    <name type="scientific">Nocardia pseudobrasiliensis</name>
    <dbReference type="NCBI Taxonomy" id="45979"/>
    <lineage>
        <taxon>Bacteria</taxon>
        <taxon>Bacillati</taxon>
        <taxon>Actinomycetota</taxon>
        <taxon>Actinomycetes</taxon>
        <taxon>Mycobacteriales</taxon>
        <taxon>Nocardiaceae</taxon>
        <taxon>Nocardia</taxon>
    </lineage>
</organism>
<reference evidence="3 4" key="1">
    <citation type="submission" date="2018-07" db="EMBL/GenBank/DDBJ databases">
        <title>Genomic Encyclopedia of Type Strains, Phase IV (KMG-IV): sequencing the most valuable type-strain genomes for metagenomic binning, comparative biology and taxonomic classification.</title>
        <authorList>
            <person name="Goeker M."/>
        </authorList>
    </citation>
    <scope>NUCLEOTIDE SEQUENCE [LARGE SCALE GENOMIC DNA]</scope>
    <source>
        <strain evidence="3 4">DSM 44290</strain>
    </source>
</reference>
<protein>
    <submittedName>
        <fullName evidence="3">Virulence factor Mce-like protein</fullName>
    </submittedName>
</protein>
<dbReference type="InterPro" id="IPR024516">
    <property type="entry name" value="Mce_C"/>
</dbReference>
<sequence>MSERSVLMWRRTEKLRKRTLGVLFFVVMALFLSTTIAAYNKVWVKVVKVDLITDTVGNALTRNADVKVRGVTVGEVRSSESGGGKVTLHLALDPDKADEIPSNVTARLLPKTLFGERYVDLVWPQQPSGQYLKAGATLQQDASGNAVEVSQLLDSVLPLLQAIPPQYLASTLGALSQALGGQGQELGNTIDRLDHIFRDLNGVMPTLQDDIRTFATVADTYSDALPQLVDTFDNLRTTNATIVQKRSQIDTLYSVLTPSSSHTADFLIANRDNIIDVAANSREALELLATYSPSYACTMKNFAALAPRITALFGPDTESPGVHTNIQIVNPRGRYLPNQDEPRWLDNGGPVCLPEGALGTDLGQYPTGVYNDGSYPVPSRNPGDQNAGHLPPAQFSVYGAGTPTLAGSPAEQKAVGAVMGAASGTSPEQVPGWISRIAAPAMRGSEVSVR</sequence>
<dbReference type="PANTHER" id="PTHR33371">
    <property type="entry name" value="INTERMEMBRANE PHOSPHOLIPID TRANSPORT SYSTEM BINDING PROTEIN MLAD-RELATED"/>
    <property type="match status" value="1"/>
</dbReference>
<feature type="domain" description="Mce/MlaD" evidence="1">
    <location>
        <begin position="51"/>
        <end position="121"/>
    </location>
</feature>
<dbReference type="PANTHER" id="PTHR33371:SF19">
    <property type="entry name" value="MCE-FAMILY PROTEIN MCE4A"/>
    <property type="match status" value="1"/>
</dbReference>
<dbReference type="NCBIfam" id="TIGR00996">
    <property type="entry name" value="Mtu_fam_mce"/>
    <property type="match status" value="1"/>
</dbReference>
<dbReference type="GO" id="GO:0051701">
    <property type="term" value="P:biological process involved in interaction with host"/>
    <property type="evidence" value="ECO:0007669"/>
    <property type="project" value="TreeGrafter"/>
</dbReference>
<evidence type="ECO:0000259" key="1">
    <source>
        <dbReference type="Pfam" id="PF02470"/>
    </source>
</evidence>
<evidence type="ECO:0000259" key="2">
    <source>
        <dbReference type="Pfam" id="PF11887"/>
    </source>
</evidence>
<dbReference type="AlphaFoldDB" id="A0A370I6Z7"/>